<evidence type="ECO:0000313" key="1">
    <source>
        <dbReference type="EMBL" id="OHT17771.1"/>
    </source>
</evidence>
<proteinExistence type="predicted"/>
<dbReference type="AlphaFoldDB" id="A0A1S1H8K7"/>
<accession>A0A1S1H8K7</accession>
<dbReference type="Pfam" id="PF11390">
    <property type="entry name" value="FdsD"/>
    <property type="match status" value="1"/>
</dbReference>
<dbReference type="InterPro" id="IPR021074">
    <property type="entry name" value="Formate_DH_dsu"/>
</dbReference>
<dbReference type="RefSeq" id="WP_236036586.1">
    <property type="nucleotide sequence ID" value="NZ_MIPT01000003.1"/>
</dbReference>
<evidence type="ECO:0000313" key="2">
    <source>
        <dbReference type="Proteomes" id="UP000179467"/>
    </source>
</evidence>
<protein>
    <submittedName>
        <fullName evidence="1">NADH-dependent formate dehydrogenase delta subunit FdsD</fullName>
    </submittedName>
</protein>
<gene>
    <name evidence="1" type="primary">fdsD</name>
    <name evidence="1" type="ORF">BHE75_04569</name>
</gene>
<sequence>MDEQRLVSMANQIARNLAAQGEDAAVSAMVQHIVDFWDPRMKAAILLADPQGLDPITATAISRLGVDCEAALEWDPL</sequence>
<dbReference type="Proteomes" id="UP000179467">
    <property type="component" value="Unassembled WGS sequence"/>
</dbReference>
<comment type="caution">
    <text evidence="1">The sequence shown here is derived from an EMBL/GenBank/DDBJ whole genome shotgun (WGS) entry which is preliminary data.</text>
</comment>
<organism evidence="1 2">
    <name type="scientific">Edaphosphingomonas haloaromaticamans</name>
    <dbReference type="NCBI Taxonomy" id="653954"/>
    <lineage>
        <taxon>Bacteria</taxon>
        <taxon>Pseudomonadati</taxon>
        <taxon>Pseudomonadota</taxon>
        <taxon>Alphaproteobacteria</taxon>
        <taxon>Sphingomonadales</taxon>
        <taxon>Rhizorhabdaceae</taxon>
        <taxon>Edaphosphingomonas</taxon>
    </lineage>
</organism>
<name>A0A1S1H8K7_9SPHN</name>
<reference evidence="1 2" key="1">
    <citation type="submission" date="2016-09" db="EMBL/GenBank/DDBJ databases">
        <title>Metabolic pathway, cell adaptation mechanisms and a novel monoxygenase revealed through proteogenomic-transcription analysis of a Sphingomonas haloaromaticamans strain degrading the fungicide ortho-phenylphenol.</title>
        <authorList>
            <person name="Perruchon C."/>
            <person name="Papadopoulou E.S."/>
            <person name="Rousidou C."/>
            <person name="Vasileiadis S."/>
            <person name="Tanou G."/>
            <person name="Amoutzias G."/>
            <person name="Molassiotis A."/>
            <person name="Karpouzas D.G."/>
        </authorList>
    </citation>
    <scope>NUCLEOTIDE SEQUENCE [LARGE SCALE GENOMIC DNA]</scope>
    <source>
        <strain evidence="1 2">P3</strain>
    </source>
</reference>
<dbReference type="EMBL" id="MIPT01000003">
    <property type="protein sequence ID" value="OHT17771.1"/>
    <property type="molecule type" value="Genomic_DNA"/>
</dbReference>
<keyword evidence="2" id="KW-1185">Reference proteome</keyword>